<evidence type="ECO:0000313" key="4">
    <source>
        <dbReference type="Ensembl" id="ENSSPUP00000000506.1"/>
    </source>
</evidence>
<dbReference type="GeneTree" id="ENSGT00390000015084"/>
<feature type="region of interest" description="Disordered" evidence="2">
    <location>
        <begin position="30"/>
        <end position="124"/>
    </location>
</feature>
<keyword evidence="1" id="KW-0175">Coiled coil</keyword>
<feature type="coiled-coil region" evidence="1">
    <location>
        <begin position="153"/>
        <end position="187"/>
    </location>
</feature>
<evidence type="ECO:0000313" key="5">
    <source>
        <dbReference type="Proteomes" id="UP000694392"/>
    </source>
</evidence>
<feature type="compositionally biased region" description="Basic and acidic residues" evidence="2">
    <location>
        <begin position="30"/>
        <end position="97"/>
    </location>
</feature>
<evidence type="ECO:0000259" key="3">
    <source>
        <dbReference type="Pfam" id="PF24578"/>
    </source>
</evidence>
<dbReference type="Proteomes" id="UP000694392">
    <property type="component" value="Unplaced"/>
</dbReference>
<dbReference type="GO" id="GO:0032467">
    <property type="term" value="P:positive regulation of cytokinesis"/>
    <property type="evidence" value="ECO:0007669"/>
    <property type="project" value="InterPro"/>
</dbReference>
<dbReference type="PANTHER" id="PTHR21616">
    <property type="entry name" value="CENTROSOME SPINDLE POLE ASSOCIATED PROTEIN"/>
    <property type="match status" value="1"/>
</dbReference>
<dbReference type="InterPro" id="IPR058191">
    <property type="entry name" value="CSPP1_C"/>
</dbReference>
<evidence type="ECO:0000256" key="1">
    <source>
        <dbReference type="SAM" id="Coils"/>
    </source>
</evidence>
<reference evidence="4" key="2">
    <citation type="submission" date="2025-09" db="UniProtKB">
        <authorList>
            <consortium name="Ensembl"/>
        </authorList>
    </citation>
    <scope>IDENTIFICATION</scope>
</reference>
<feature type="region of interest" description="Disordered" evidence="2">
    <location>
        <begin position="1"/>
        <end position="20"/>
    </location>
</feature>
<dbReference type="GO" id="GO:0005874">
    <property type="term" value="C:microtubule"/>
    <property type="evidence" value="ECO:0007669"/>
    <property type="project" value="InterPro"/>
</dbReference>
<name>A0A8D0L0W8_SPHPU</name>
<sequence length="491" mass="57665">MREEAEHEKLRIEEEKEEKRLAEQRARIQNEFEEEQERKKKKEEEQRLKNEEIFRLAEERRKDAEQKKKEEDEKQDEQLRQYHEREKFAKMEEEKKLSRQPSPVIPALQQKSLPKEERPPSVESRMSYYTQDIPPSRVLSPPVPARRNQLRAYEEKKNVINELSEMRKQLRSEERRLQEELQKVDSDDDDMLTRRKKEKYTMDVFEMARLRMQAPVRRPSSKGVADPVNIQNIHEFNELKHKDSETRADVRYMYPDPPTSDQTLDIQQQALLREQQKKLNKMKMKRDVEDLGDPVSGFNSQDKGMLRNESVEFLKNSLLESESAFIGTDGETFPAVGEINFTVNVTSPQAPSARERRRQEKKITEFKNDVLCSQSPQLQPDRFSLRSNSSLNINYLKARNEERLRRLSEFQKKSAPLGDDISLGDADDILKYFPSKDRRPNSVNTVATDPWLRPGTSETLKRFMAGQSSQAKLPPENTLSFNWQGLSTAHG</sequence>
<accession>A0A8D0L0W8</accession>
<evidence type="ECO:0000256" key="2">
    <source>
        <dbReference type="SAM" id="MobiDB-lite"/>
    </source>
</evidence>
<dbReference type="GO" id="GO:0000922">
    <property type="term" value="C:spindle pole"/>
    <property type="evidence" value="ECO:0007669"/>
    <property type="project" value="InterPro"/>
</dbReference>
<protein>
    <recommendedName>
        <fullName evidence="3">Centrosome and spindle pole-associated protein 1 C-terminal domain-containing protein</fullName>
    </recommendedName>
</protein>
<dbReference type="Pfam" id="PF24578">
    <property type="entry name" value="CSPP1_C"/>
    <property type="match status" value="1"/>
</dbReference>
<reference evidence="4" key="1">
    <citation type="submission" date="2025-08" db="UniProtKB">
        <authorList>
            <consortium name="Ensembl"/>
        </authorList>
    </citation>
    <scope>IDENTIFICATION</scope>
</reference>
<organism evidence="4 5">
    <name type="scientific">Sphenodon punctatus</name>
    <name type="common">Tuatara</name>
    <name type="synonym">Hatteria punctata</name>
    <dbReference type="NCBI Taxonomy" id="8508"/>
    <lineage>
        <taxon>Eukaryota</taxon>
        <taxon>Metazoa</taxon>
        <taxon>Chordata</taxon>
        <taxon>Craniata</taxon>
        <taxon>Vertebrata</taxon>
        <taxon>Euteleostomi</taxon>
        <taxon>Lepidosauria</taxon>
        <taxon>Sphenodontia</taxon>
        <taxon>Sphenodontidae</taxon>
        <taxon>Sphenodon</taxon>
    </lineage>
</organism>
<dbReference type="GO" id="GO:0005813">
    <property type="term" value="C:centrosome"/>
    <property type="evidence" value="ECO:0007669"/>
    <property type="project" value="InterPro"/>
</dbReference>
<dbReference type="InterPro" id="IPR026708">
    <property type="entry name" value="CSPP1"/>
</dbReference>
<feature type="domain" description="Centrosome and spindle pole-associated protein 1 C-terminal" evidence="3">
    <location>
        <begin position="229"/>
        <end position="283"/>
    </location>
</feature>
<dbReference type="AlphaFoldDB" id="A0A8D0L0W8"/>
<dbReference type="Ensembl" id="ENSSPUT00000000545.1">
    <property type="protein sequence ID" value="ENSSPUP00000000506.1"/>
    <property type="gene ID" value="ENSSPUG00000000438.1"/>
</dbReference>
<dbReference type="PANTHER" id="PTHR21616:SF2">
    <property type="entry name" value="CENTROSOME AND SPINDLE POLE-ASSOCIATED PROTEIN 1"/>
    <property type="match status" value="1"/>
</dbReference>
<keyword evidence="5" id="KW-1185">Reference proteome</keyword>
<proteinExistence type="predicted"/>